<dbReference type="GeneID" id="64672248"/>
<dbReference type="EMBL" id="JABBWK010000178">
    <property type="protein sequence ID" value="KAG1888481.1"/>
    <property type="molecule type" value="Genomic_DNA"/>
</dbReference>
<sequence length="391" mass="44796">MQVRHLDLKSFEASGQWLARKWMLCQKKKQVALKGLTEVGIEEEILREEWAAQVAHQTKPLTHKSKNKAAEAIAGVLMLEKTLESYQTIIHDLERCLINNNRADLQQLKKDAYLQVRMNARALKARLHDRLRQRKFELEKLERSYRNTVNELNLHSHTETSIKWREPTILKIVSTYNTLCDQLYAMIRQCKAPLGAIAPLHISRQGIFQLDVDDEIWQDVGLEDEIADPPPWLADNNVRHSICLLLDHDRCVEEENRLSCEHCVMQEWMITEWTALQSARAVVDDDIAFHLEKRAVQLSLACIEWESRLSEEDDDSASLDAGVGDEVDLMAEVEEVAYVHEYRIVDSDSDGNLEYWDEYANTALCLSEVSFSPLSMGYPSILAGSSSTASM</sequence>
<keyword evidence="2" id="KW-1185">Reference proteome</keyword>
<accession>A0AAD4HBL1</accession>
<comment type="caution">
    <text evidence="1">The sequence shown here is derived from an EMBL/GenBank/DDBJ whole genome shotgun (WGS) entry which is preliminary data.</text>
</comment>
<organism evidence="1 2">
    <name type="scientific">Suillus fuscotomentosus</name>
    <dbReference type="NCBI Taxonomy" id="1912939"/>
    <lineage>
        <taxon>Eukaryota</taxon>
        <taxon>Fungi</taxon>
        <taxon>Dikarya</taxon>
        <taxon>Basidiomycota</taxon>
        <taxon>Agaricomycotina</taxon>
        <taxon>Agaricomycetes</taxon>
        <taxon>Agaricomycetidae</taxon>
        <taxon>Boletales</taxon>
        <taxon>Suillineae</taxon>
        <taxon>Suillaceae</taxon>
        <taxon>Suillus</taxon>
    </lineage>
</organism>
<reference evidence="1" key="1">
    <citation type="journal article" date="2020" name="New Phytol.">
        <title>Comparative genomics reveals dynamic genome evolution in host specialist ectomycorrhizal fungi.</title>
        <authorList>
            <person name="Lofgren L.A."/>
            <person name="Nguyen N.H."/>
            <person name="Vilgalys R."/>
            <person name="Ruytinx J."/>
            <person name="Liao H.L."/>
            <person name="Branco S."/>
            <person name="Kuo A."/>
            <person name="LaButti K."/>
            <person name="Lipzen A."/>
            <person name="Andreopoulos W."/>
            <person name="Pangilinan J."/>
            <person name="Riley R."/>
            <person name="Hundley H."/>
            <person name="Na H."/>
            <person name="Barry K."/>
            <person name="Grigoriev I.V."/>
            <person name="Stajich J.E."/>
            <person name="Kennedy P.G."/>
        </authorList>
    </citation>
    <scope>NUCLEOTIDE SEQUENCE</scope>
    <source>
        <strain evidence="1">FC203</strain>
    </source>
</reference>
<name>A0AAD4HBL1_9AGAM</name>
<dbReference type="RefSeq" id="XP_041217176.1">
    <property type="nucleotide sequence ID" value="XM_041377950.1"/>
</dbReference>
<proteinExistence type="predicted"/>
<evidence type="ECO:0000313" key="1">
    <source>
        <dbReference type="EMBL" id="KAG1888481.1"/>
    </source>
</evidence>
<evidence type="ECO:0000313" key="2">
    <source>
        <dbReference type="Proteomes" id="UP001195769"/>
    </source>
</evidence>
<dbReference type="Proteomes" id="UP001195769">
    <property type="component" value="Unassembled WGS sequence"/>
</dbReference>
<gene>
    <name evidence="1" type="ORF">F5891DRAFT_987773</name>
</gene>
<protein>
    <submittedName>
        <fullName evidence="1">Uncharacterized protein</fullName>
    </submittedName>
</protein>
<dbReference type="AlphaFoldDB" id="A0AAD4HBL1"/>